<dbReference type="Gene3D" id="1.25.40.10">
    <property type="entry name" value="Tetratricopeptide repeat domain"/>
    <property type="match status" value="1"/>
</dbReference>
<dbReference type="InterPro" id="IPR001387">
    <property type="entry name" value="Cro/C1-type_HTH"/>
</dbReference>
<reference evidence="2 3" key="1">
    <citation type="submission" date="2020-07" db="EMBL/GenBank/DDBJ databases">
        <authorList>
            <person name="Zhuang K."/>
            <person name="Ran Y."/>
        </authorList>
    </citation>
    <scope>NUCLEOTIDE SEQUENCE [LARGE SCALE GENOMIC DNA]</scope>
    <source>
        <strain evidence="2 3">WCH-YHL-001</strain>
    </source>
</reference>
<protein>
    <submittedName>
        <fullName evidence="2">Helix-turn-helix transcriptional regulator</fullName>
    </submittedName>
</protein>
<name>A0A7D7A2X4_9NOCA</name>
<dbReference type="SUPFAM" id="SSF47413">
    <property type="entry name" value="lambda repressor-like DNA-binding domains"/>
    <property type="match status" value="1"/>
</dbReference>
<evidence type="ECO:0000313" key="3">
    <source>
        <dbReference type="Proteomes" id="UP000515512"/>
    </source>
</evidence>
<dbReference type="Proteomes" id="UP000515512">
    <property type="component" value="Chromosome"/>
</dbReference>
<gene>
    <name evidence="2" type="ORF">H0264_24060</name>
</gene>
<dbReference type="SMART" id="SM00530">
    <property type="entry name" value="HTH_XRE"/>
    <property type="match status" value="1"/>
</dbReference>
<dbReference type="AlphaFoldDB" id="A0A7D7A2X4"/>
<keyword evidence="3" id="KW-1185">Reference proteome</keyword>
<dbReference type="Gene3D" id="1.10.260.40">
    <property type="entry name" value="lambda repressor-like DNA-binding domains"/>
    <property type="match status" value="1"/>
</dbReference>
<dbReference type="Pfam" id="PF13560">
    <property type="entry name" value="HTH_31"/>
    <property type="match status" value="1"/>
</dbReference>
<sequence length="393" mass="42546">MAFVSVGERISAERKLAGLTQTQLANRAGYSASMVRAVEQGREPASPGFVAAAARALGVEPEYLMGTPYYATLEEDGPLEGLTDLRAVLAEGAFVRALDPPEPARLRSDLSDIETALRGDRTRHALALLPILIRQLHGTLEAARDDREREQAFTMLCAAYIVAEGACGRLGYTSLTALVLDRLDWAAAHTQDPLFAVRSLMKRARLLMTHGSTEVAMALVEQGLALIRGDSESECVLRGYGHLRAAIVAARARNLDLARTHITEARDLAAPMPRESDLYGTLFGPGNVEIHSCAVELEAGDPGRAARDGATLLLPPDIAPPRAGHHWQDNARAWVLAGHPDQALRALTLARRTAPQQTRLHPTVRETLYAIAAAERRRTDSLGAFARWLGISL</sequence>
<dbReference type="EMBL" id="CP059399">
    <property type="protein sequence ID" value="QLY34629.1"/>
    <property type="molecule type" value="Genomic_DNA"/>
</dbReference>
<dbReference type="InterPro" id="IPR010982">
    <property type="entry name" value="Lambda_DNA-bd_dom_sf"/>
</dbReference>
<dbReference type="PROSITE" id="PS50943">
    <property type="entry name" value="HTH_CROC1"/>
    <property type="match status" value="1"/>
</dbReference>
<evidence type="ECO:0000313" key="2">
    <source>
        <dbReference type="EMBL" id="QLY34629.1"/>
    </source>
</evidence>
<dbReference type="KEGG" id="nhu:H0264_24060"/>
<dbReference type="CDD" id="cd00093">
    <property type="entry name" value="HTH_XRE"/>
    <property type="match status" value="1"/>
</dbReference>
<evidence type="ECO:0000259" key="1">
    <source>
        <dbReference type="PROSITE" id="PS50943"/>
    </source>
</evidence>
<dbReference type="GO" id="GO:0003677">
    <property type="term" value="F:DNA binding"/>
    <property type="evidence" value="ECO:0007669"/>
    <property type="project" value="InterPro"/>
</dbReference>
<organism evidence="2 3">
    <name type="scientific">Nocardia huaxiensis</name>
    <dbReference type="NCBI Taxonomy" id="2755382"/>
    <lineage>
        <taxon>Bacteria</taxon>
        <taxon>Bacillati</taxon>
        <taxon>Actinomycetota</taxon>
        <taxon>Actinomycetes</taxon>
        <taxon>Mycobacteriales</taxon>
        <taxon>Nocardiaceae</taxon>
        <taxon>Nocardia</taxon>
    </lineage>
</organism>
<proteinExistence type="predicted"/>
<dbReference type="InterPro" id="IPR011990">
    <property type="entry name" value="TPR-like_helical_dom_sf"/>
</dbReference>
<accession>A0A7D7A2X4</accession>
<feature type="domain" description="HTH cro/C1-type" evidence="1">
    <location>
        <begin position="10"/>
        <end position="64"/>
    </location>
</feature>